<dbReference type="EMBL" id="WBMW01002726">
    <property type="protein sequence ID" value="NXC43615.1"/>
    <property type="molecule type" value="Genomic_DNA"/>
</dbReference>
<evidence type="ECO:0000256" key="1">
    <source>
        <dbReference type="ARBA" id="ARBA00002936"/>
    </source>
</evidence>
<keyword evidence="11" id="KW-0732">Signal</keyword>
<dbReference type="AlphaFoldDB" id="A0A851NY15"/>
<gene>
    <name evidence="13" type="primary">Or5b21</name>
    <name evidence="13" type="ORF">PENPIL_R09250</name>
</gene>
<dbReference type="GO" id="GO:0004984">
    <property type="term" value="F:olfactory receptor activity"/>
    <property type="evidence" value="ECO:0007669"/>
    <property type="project" value="InterPro"/>
</dbReference>
<feature type="transmembrane region" description="Helical" evidence="10">
    <location>
        <begin position="24"/>
        <end position="47"/>
    </location>
</feature>
<keyword evidence="3 10" id="KW-0812">Transmembrane</keyword>
<keyword evidence="9" id="KW-0807">Transducer</keyword>
<reference evidence="13" key="1">
    <citation type="submission" date="2019-09" db="EMBL/GenBank/DDBJ databases">
        <title>Bird 10,000 Genomes (B10K) Project - Family phase.</title>
        <authorList>
            <person name="Zhang G."/>
        </authorList>
    </citation>
    <scope>NUCLEOTIDE SEQUENCE</scope>
    <source>
        <strain evidence="13">B10K-DU-001-08</strain>
        <tissue evidence="13">Muscle</tissue>
    </source>
</reference>
<evidence type="ECO:0000313" key="14">
    <source>
        <dbReference type="Proteomes" id="UP000613066"/>
    </source>
</evidence>
<sequence>ILLSYICILYTILRMSLAESRPKVFSTCASHLTAVSLFYGTVFSMYLQPMLSHGSLDKVASLYYTVVTPVLNPLIYSLRSQEVK</sequence>
<evidence type="ECO:0000256" key="7">
    <source>
        <dbReference type="ARBA" id="ARBA00023170"/>
    </source>
</evidence>
<feature type="non-terminal residue" evidence="13">
    <location>
        <position position="1"/>
    </location>
</feature>
<protein>
    <submittedName>
        <fullName evidence="13">OR5BL protein</fullName>
    </submittedName>
</protein>
<keyword evidence="7" id="KW-0675">Receptor</keyword>
<evidence type="ECO:0000256" key="8">
    <source>
        <dbReference type="ARBA" id="ARBA00023180"/>
    </source>
</evidence>
<dbReference type="SUPFAM" id="SSF81321">
    <property type="entry name" value="Family A G protein-coupled receptor-like"/>
    <property type="match status" value="1"/>
</dbReference>
<feature type="domain" description="G-protein coupled receptors family 1 profile" evidence="12">
    <location>
        <begin position="1"/>
        <end position="76"/>
    </location>
</feature>
<evidence type="ECO:0000256" key="9">
    <source>
        <dbReference type="ARBA" id="ARBA00023224"/>
    </source>
</evidence>
<keyword evidence="8" id="KW-0325">Glycoprotein</keyword>
<keyword evidence="14" id="KW-1185">Reference proteome</keyword>
<organism evidence="13 14">
    <name type="scientific">Penelope pileata</name>
    <dbReference type="NCBI Taxonomy" id="1118817"/>
    <lineage>
        <taxon>Eukaryota</taxon>
        <taxon>Metazoa</taxon>
        <taxon>Chordata</taxon>
        <taxon>Craniata</taxon>
        <taxon>Vertebrata</taxon>
        <taxon>Euteleostomi</taxon>
        <taxon>Archelosauria</taxon>
        <taxon>Archosauria</taxon>
        <taxon>Dinosauria</taxon>
        <taxon>Saurischia</taxon>
        <taxon>Theropoda</taxon>
        <taxon>Coelurosauria</taxon>
        <taxon>Aves</taxon>
        <taxon>Neognathae</taxon>
        <taxon>Galloanserae</taxon>
        <taxon>Galliformes</taxon>
        <taxon>Cracidae</taxon>
        <taxon>Penelope</taxon>
    </lineage>
</organism>
<keyword evidence="4 10" id="KW-1133">Transmembrane helix</keyword>
<comment type="function">
    <text evidence="1">Odorant receptor.</text>
</comment>
<evidence type="ECO:0000256" key="10">
    <source>
        <dbReference type="SAM" id="Phobius"/>
    </source>
</evidence>
<comment type="subcellular location">
    <subcellularLocation>
        <location evidence="2">Membrane</location>
        <topology evidence="2">Multi-pass membrane protein</topology>
    </subcellularLocation>
</comment>
<dbReference type="PANTHER" id="PTHR48018">
    <property type="entry name" value="OLFACTORY RECEPTOR"/>
    <property type="match status" value="1"/>
</dbReference>
<evidence type="ECO:0000256" key="11">
    <source>
        <dbReference type="SAM" id="SignalP"/>
    </source>
</evidence>
<dbReference type="GO" id="GO:0004930">
    <property type="term" value="F:G protein-coupled receptor activity"/>
    <property type="evidence" value="ECO:0007669"/>
    <property type="project" value="UniProtKB-KW"/>
</dbReference>
<dbReference type="OrthoDB" id="9975554at2759"/>
<dbReference type="Proteomes" id="UP000613066">
    <property type="component" value="Unassembled WGS sequence"/>
</dbReference>
<dbReference type="Pfam" id="PF13853">
    <property type="entry name" value="7tm_4"/>
    <property type="match status" value="1"/>
</dbReference>
<evidence type="ECO:0000259" key="12">
    <source>
        <dbReference type="PROSITE" id="PS50262"/>
    </source>
</evidence>
<evidence type="ECO:0000256" key="4">
    <source>
        <dbReference type="ARBA" id="ARBA00022989"/>
    </source>
</evidence>
<evidence type="ECO:0000256" key="3">
    <source>
        <dbReference type="ARBA" id="ARBA00022692"/>
    </source>
</evidence>
<feature type="transmembrane region" description="Helical" evidence="10">
    <location>
        <begin position="59"/>
        <end position="78"/>
    </location>
</feature>
<dbReference type="GO" id="GO:0016020">
    <property type="term" value="C:membrane"/>
    <property type="evidence" value="ECO:0007669"/>
    <property type="project" value="UniProtKB-SubCell"/>
</dbReference>
<dbReference type="InterPro" id="IPR000725">
    <property type="entry name" value="Olfact_rcpt"/>
</dbReference>
<dbReference type="InterPro" id="IPR017452">
    <property type="entry name" value="GPCR_Rhodpsn_7TM"/>
</dbReference>
<keyword evidence="6 10" id="KW-0472">Membrane</keyword>
<evidence type="ECO:0000313" key="13">
    <source>
        <dbReference type="EMBL" id="NXC43615.1"/>
    </source>
</evidence>
<feature type="signal peptide" evidence="11">
    <location>
        <begin position="1"/>
        <end position="18"/>
    </location>
</feature>
<name>A0A851NY15_9GALL</name>
<accession>A0A851NY15</accession>
<keyword evidence="5" id="KW-0297">G-protein coupled receptor</keyword>
<dbReference type="Gene3D" id="1.20.1070.10">
    <property type="entry name" value="Rhodopsin 7-helix transmembrane proteins"/>
    <property type="match status" value="1"/>
</dbReference>
<comment type="caution">
    <text evidence="13">The sequence shown here is derived from an EMBL/GenBank/DDBJ whole genome shotgun (WGS) entry which is preliminary data.</text>
</comment>
<dbReference type="PROSITE" id="PS50262">
    <property type="entry name" value="G_PROTEIN_RECEP_F1_2"/>
    <property type="match status" value="1"/>
</dbReference>
<evidence type="ECO:0000256" key="5">
    <source>
        <dbReference type="ARBA" id="ARBA00023040"/>
    </source>
</evidence>
<feature type="non-terminal residue" evidence="13">
    <location>
        <position position="84"/>
    </location>
</feature>
<feature type="chain" id="PRO_5032466656" evidence="11">
    <location>
        <begin position="19"/>
        <end position="84"/>
    </location>
</feature>
<evidence type="ECO:0000256" key="2">
    <source>
        <dbReference type="ARBA" id="ARBA00004141"/>
    </source>
</evidence>
<proteinExistence type="predicted"/>
<evidence type="ECO:0000256" key="6">
    <source>
        <dbReference type="ARBA" id="ARBA00023136"/>
    </source>
</evidence>